<accession>S4TQM0</accession>
<sequence>MIMGMKNIDYKGHSNLADMISTHVHVYRDLLQKQRDEDFENHEYWEHELKALADIEHAVNQELEE</sequence>
<gene>
    <name evidence="1" type="ORF">SP062_00145</name>
</gene>
<proteinExistence type="predicted"/>
<name>S4TQM0_9CAUD</name>
<protein>
    <submittedName>
        <fullName evidence="1">Uncharacterized protein</fullName>
    </submittedName>
</protein>
<evidence type="ECO:0000313" key="1">
    <source>
        <dbReference type="EMBL" id="AGF89309.1"/>
    </source>
</evidence>
<reference evidence="1" key="1">
    <citation type="journal article" date="2013" name="BMC Genomics">
        <title>Genomic characterization provides new insight into Salmonella phage diversity.</title>
        <authorList>
            <person name="Moreno Switt A.I."/>
            <person name="Orsi R.H."/>
            <person name="den Bakker H.C."/>
            <person name="Vongkamjan K."/>
            <person name="Altier C."/>
            <person name="Wiedmann M."/>
        </authorList>
    </citation>
    <scope>NUCLEOTIDE SEQUENCE</scope>
</reference>
<organism evidence="1">
    <name type="scientific">Salmonella phage FSL SP-062</name>
    <dbReference type="NCBI Taxonomy" id="1173759"/>
    <lineage>
        <taxon>Viruses</taxon>
        <taxon>Duplodnaviria</taxon>
        <taxon>Heunggongvirae</taxon>
        <taxon>Uroviricota</taxon>
        <taxon>Caudoviricetes</taxon>
        <taxon>Nonanavirus</taxon>
    </lineage>
</organism>
<dbReference type="EMBL" id="KC139633">
    <property type="protein sequence ID" value="AGF89309.1"/>
    <property type="molecule type" value="Genomic_DNA"/>
</dbReference>